<dbReference type="EMBL" id="FOBV01000003">
    <property type="protein sequence ID" value="SEM43896.1"/>
    <property type="molecule type" value="Genomic_DNA"/>
</dbReference>
<evidence type="ECO:0000256" key="2">
    <source>
        <dbReference type="ARBA" id="ARBA00022475"/>
    </source>
</evidence>
<dbReference type="PANTHER" id="PTHR30250">
    <property type="entry name" value="PST FAMILY PREDICTED COLANIC ACID TRANSPORTER"/>
    <property type="match status" value="1"/>
</dbReference>
<feature type="transmembrane region" description="Helical" evidence="6">
    <location>
        <begin position="405"/>
        <end position="422"/>
    </location>
</feature>
<name>A0A1H7YCE6_9FLAO</name>
<keyword evidence="3 6" id="KW-0812">Transmembrane</keyword>
<feature type="transmembrane region" description="Helical" evidence="6">
    <location>
        <begin position="303"/>
        <end position="324"/>
    </location>
</feature>
<evidence type="ECO:0000256" key="4">
    <source>
        <dbReference type="ARBA" id="ARBA00022989"/>
    </source>
</evidence>
<keyword evidence="2" id="KW-1003">Cell membrane</keyword>
<dbReference type="Pfam" id="PF01554">
    <property type="entry name" value="MatE"/>
    <property type="match status" value="1"/>
</dbReference>
<feature type="transmembrane region" description="Helical" evidence="6">
    <location>
        <begin position="12"/>
        <end position="28"/>
    </location>
</feature>
<proteinExistence type="predicted"/>
<comment type="subcellular location">
    <subcellularLocation>
        <location evidence="1">Cell membrane</location>
        <topology evidence="1">Multi-pass membrane protein</topology>
    </subcellularLocation>
</comment>
<keyword evidence="8" id="KW-1185">Reference proteome</keyword>
<feature type="transmembrane region" description="Helical" evidence="6">
    <location>
        <begin position="468"/>
        <end position="487"/>
    </location>
</feature>
<evidence type="ECO:0000313" key="8">
    <source>
        <dbReference type="Proteomes" id="UP000199450"/>
    </source>
</evidence>
<dbReference type="InterPro" id="IPR050833">
    <property type="entry name" value="Poly_Biosynth_Transport"/>
</dbReference>
<dbReference type="GO" id="GO:0015297">
    <property type="term" value="F:antiporter activity"/>
    <property type="evidence" value="ECO:0007669"/>
    <property type="project" value="InterPro"/>
</dbReference>
<feature type="transmembrane region" description="Helical" evidence="6">
    <location>
        <begin position="442"/>
        <end position="462"/>
    </location>
</feature>
<feature type="transmembrane region" description="Helical" evidence="6">
    <location>
        <begin position="184"/>
        <end position="201"/>
    </location>
</feature>
<reference evidence="8" key="1">
    <citation type="submission" date="2016-10" db="EMBL/GenBank/DDBJ databases">
        <authorList>
            <person name="Varghese N."/>
            <person name="Submissions S."/>
        </authorList>
    </citation>
    <scope>NUCLEOTIDE SEQUENCE [LARGE SCALE GENOMIC DNA]</scope>
    <source>
        <strain evidence="8">DSM 17453</strain>
    </source>
</reference>
<dbReference type="PANTHER" id="PTHR30250:SF26">
    <property type="entry name" value="PSMA PROTEIN"/>
    <property type="match status" value="1"/>
</dbReference>
<dbReference type="AlphaFoldDB" id="A0A1H7YCE6"/>
<keyword evidence="5 6" id="KW-0472">Membrane</keyword>
<feature type="transmembrane region" description="Helical" evidence="6">
    <location>
        <begin position="156"/>
        <end position="178"/>
    </location>
</feature>
<evidence type="ECO:0000313" key="7">
    <source>
        <dbReference type="EMBL" id="SEM43896.1"/>
    </source>
</evidence>
<feature type="transmembrane region" description="Helical" evidence="6">
    <location>
        <begin position="130"/>
        <end position="149"/>
    </location>
</feature>
<evidence type="ECO:0000256" key="3">
    <source>
        <dbReference type="ARBA" id="ARBA00022692"/>
    </source>
</evidence>
<dbReference type="GO" id="GO:0042910">
    <property type="term" value="F:xenobiotic transmembrane transporter activity"/>
    <property type="evidence" value="ECO:0007669"/>
    <property type="project" value="InterPro"/>
</dbReference>
<protein>
    <submittedName>
        <fullName evidence="7">Na+-driven multidrug efflux pump</fullName>
    </submittedName>
</protein>
<dbReference type="GO" id="GO:0005886">
    <property type="term" value="C:plasma membrane"/>
    <property type="evidence" value="ECO:0007669"/>
    <property type="project" value="UniProtKB-SubCell"/>
</dbReference>
<sequence>MSTNNIAKNTAFLYFRMFLILFITLYTSRIVLKNLGASDYGIYSLVGGIVVLFGFLNSAMSSATQRYLSYDIGKGDLINLNKTFSITMTIHIGIGILILILAETIGLWYLNNILSFPVERTKAVNYVYQFSILSFLLNILQVPYNALIIARERMKVYAYVSVIEVLLKLFIVYILIYIKDDKLIIYSILTFTVSLIIRLIYQIYCRRNFIESKYKFIYDKEYFIELISYSGWNLFGNIASVSRNQGNNLILNLFFGTLINAAYGITMQVQSAVNIFISNFQLAVNPQIIKNHSVGNIKESIKLIVISSKLSFVLTLILISPVILNIDFILEVWLIDSPKYTNYLVKWCLICLLIDSISGPLMTGIQATGKIKTYQAVVGSIVFLNLPISYFLLKYKIINTPNLVFYTWFIISIISLFIRLYFMKTVLNFNIKEFLVKHLSKLLVISILSFTLIKLINTYLILDDLFKVTFITTLYLMIMIIIIYFFGTGKDEKVIIKKLLKKIIKK</sequence>
<gene>
    <name evidence="7" type="ORF">SAMN05421856_103241</name>
</gene>
<dbReference type="OrthoDB" id="5365632at2"/>
<feature type="transmembrane region" description="Helical" evidence="6">
    <location>
        <begin position="374"/>
        <end position="393"/>
    </location>
</feature>
<dbReference type="RefSeq" id="WP_089999503.1">
    <property type="nucleotide sequence ID" value="NZ_FOBV01000003.1"/>
</dbReference>
<organism evidence="7 8">
    <name type="scientific">Chryseobacterium taichungense</name>
    <dbReference type="NCBI Taxonomy" id="295069"/>
    <lineage>
        <taxon>Bacteria</taxon>
        <taxon>Pseudomonadati</taxon>
        <taxon>Bacteroidota</taxon>
        <taxon>Flavobacteriia</taxon>
        <taxon>Flavobacteriales</taxon>
        <taxon>Weeksellaceae</taxon>
        <taxon>Chryseobacterium group</taxon>
        <taxon>Chryseobacterium</taxon>
    </lineage>
</organism>
<feature type="transmembrane region" description="Helical" evidence="6">
    <location>
        <begin position="84"/>
        <end position="110"/>
    </location>
</feature>
<evidence type="ECO:0000256" key="1">
    <source>
        <dbReference type="ARBA" id="ARBA00004651"/>
    </source>
</evidence>
<accession>A0A1H7YCE6</accession>
<dbReference type="InterPro" id="IPR002528">
    <property type="entry name" value="MATE_fam"/>
</dbReference>
<feature type="transmembrane region" description="Helical" evidence="6">
    <location>
        <begin position="40"/>
        <end position="63"/>
    </location>
</feature>
<dbReference type="STRING" id="295069.SAMN05421856_103241"/>
<evidence type="ECO:0000256" key="6">
    <source>
        <dbReference type="SAM" id="Phobius"/>
    </source>
</evidence>
<dbReference type="Proteomes" id="UP000199450">
    <property type="component" value="Unassembled WGS sequence"/>
</dbReference>
<keyword evidence="4 6" id="KW-1133">Transmembrane helix</keyword>
<evidence type="ECO:0000256" key="5">
    <source>
        <dbReference type="ARBA" id="ARBA00023136"/>
    </source>
</evidence>